<dbReference type="Gene3D" id="2.60.120.200">
    <property type="match status" value="1"/>
</dbReference>
<dbReference type="OrthoDB" id="547680at2759"/>
<dbReference type="PANTHER" id="PTHR45869">
    <property type="entry name" value="C-REACTIVE PROTEIN-RELATED"/>
    <property type="match status" value="1"/>
</dbReference>
<gene>
    <name evidence="11" type="primary">LOC123032443</name>
</gene>
<dbReference type="SUPFAM" id="SSF49899">
    <property type="entry name" value="Concanavalin A-like lectins/glucanases"/>
    <property type="match status" value="1"/>
</dbReference>
<dbReference type="InterPro" id="IPR001759">
    <property type="entry name" value="PTX_dom"/>
</dbReference>
<organism evidence="11 12">
    <name type="scientific">Varanus komodoensis</name>
    <name type="common">Komodo dragon</name>
    <dbReference type="NCBI Taxonomy" id="61221"/>
    <lineage>
        <taxon>Eukaryota</taxon>
        <taxon>Metazoa</taxon>
        <taxon>Chordata</taxon>
        <taxon>Craniata</taxon>
        <taxon>Vertebrata</taxon>
        <taxon>Euteleostomi</taxon>
        <taxon>Lepidosauria</taxon>
        <taxon>Squamata</taxon>
        <taxon>Bifurcata</taxon>
        <taxon>Unidentata</taxon>
        <taxon>Episquamata</taxon>
        <taxon>Toxicofera</taxon>
        <taxon>Anguimorpha</taxon>
        <taxon>Paleoanguimorpha</taxon>
        <taxon>Varanoidea</taxon>
        <taxon>Varanidae</taxon>
        <taxon>Varanus</taxon>
    </lineage>
</organism>
<dbReference type="SMART" id="SM00159">
    <property type="entry name" value="PTX"/>
    <property type="match status" value="1"/>
</dbReference>
<dbReference type="KEGG" id="vko:123032443"/>
<evidence type="ECO:0000256" key="7">
    <source>
        <dbReference type="ARBA" id="ARBA00023157"/>
    </source>
</evidence>
<dbReference type="InterPro" id="IPR013320">
    <property type="entry name" value="ConA-like_dom_sf"/>
</dbReference>
<reference evidence="11" key="2">
    <citation type="submission" date="2025-09" db="UniProtKB">
        <authorList>
            <consortium name="Ensembl"/>
        </authorList>
    </citation>
    <scope>IDENTIFICATION</scope>
</reference>
<keyword evidence="3" id="KW-0964">Secreted</keyword>
<evidence type="ECO:0000256" key="8">
    <source>
        <dbReference type="ARBA" id="ARBA00038102"/>
    </source>
</evidence>
<sequence>MNRLKYRLPPLPDDVFPNLCQAYSPAGLGFASLHFKQQKGGRGEGLGVWFSLLHWSLLACRSHKMERAALWSLVLLSFSGALAKTNLNEKVFVFPKTSADAYVLLKPRLSWPLSQFTLCIRYFTDLTRSYSIFSASSRQHDNEILLIKHPAEYHACVGGQCQVFIRKANPSSGNGWTSACLTWASATGITELWLDGEPLPRKGAAKGHNIPTELVVMLGQEQDSFGGSLDAQQSFVGEISDVFLWDAVLPPEQLRSKDTTTTALVSWTMLDFEIKGYVVIEPTIQ</sequence>
<dbReference type="PANTHER" id="PTHR45869:SF7">
    <property type="entry name" value="C-REACTIVE PROTEIN"/>
    <property type="match status" value="1"/>
</dbReference>
<evidence type="ECO:0000256" key="5">
    <source>
        <dbReference type="ARBA" id="ARBA00022729"/>
    </source>
</evidence>
<evidence type="ECO:0000256" key="9">
    <source>
        <dbReference type="PROSITE-ProRule" id="PRU01172"/>
    </source>
</evidence>
<evidence type="ECO:0000256" key="6">
    <source>
        <dbReference type="ARBA" id="ARBA00022837"/>
    </source>
</evidence>
<dbReference type="PROSITE" id="PS51828">
    <property type="entry name" value="PTX_2"/>
    <property type="match status" value="1"/>
</dbReference>
<proteinExistence type="inferred from homology"/>
<keyword evidence="5" id="KW-0732">Signal</keyword>
<evidence type="ECO:0000256" key="3">
    <source>
        <dbReference type="ARBA" id="ARBA00022525"/>
    </source>
</evidence>
<dbReference type="GO" id="GO:0001849">
    <property type="term" value="F:complement component C1q complex binding"/>
    <property type="evidence" value="ECO:0007669"/>
    <property type="project" value="TreeGrafter"/>
</dbReference>
<keyword evidence="6" id="KW-0106">Calcium</keyword>
<evidence type="ECO:0000259" key="10">
    <source>
        <dbReference type="PROSITE" id="PS51828"/>
    </source>
</evidence>
<dbReference type="RefSeq" id="XP_044304267.1">
    <property type="nucleotide sequence ID" value="XM_044448332.1"/>
</dbReference>
<comment type="similarity">
    <text evidence="8">Belongs to the pentraxin family.</text>
</comment>
<accession>A0A8D2KUL1</accession>
<evidence type="ECO:0000256" key="1">
    <source>
        <dbReference type="ARBA" id="ARBA00001913"/>
    </source>
</evidence>
<reference evidence="11" key="1">
    <citation type="submission" date="2025-08" db="UniProtKB">
        <authorList>
            <consortium name="Ensembl"/>
        </authorList>
    </citation>
    <scope>IDENTIFICATION</scope>
</reference>
<keyword evidence="7" id="KW-1015">Disulfide bond</keyword>
<feature type="domain" description="Pentraxin (PTX)" evidence="10">
    <location>
        <begin position="88"/>
        <end position="285"/>
    </location>
</feature>
<dbReference type="AlphaFoldDB" id="A0A8D2KUL1"/>
<dbReference type="GO" id="GO:0005615">
    <property type="term" value="C:extracellular space"/>
    <property type="evidence" value="ECO:0007669"/>
    <property type="project" value="TreeGrafter"/>
</dbReference>
<name>A0A8D2KUL1_VARKO</name>
<dbReference type="Proteomes" id="UP000694545">
    <property type="component" value="Unplaced"/>
</dbReference>
<dbReference type="PRINTS" id="PR00895">
    <property type="entry name" value="PENTAXIN"/>
</dbReference>
<protein>
    <recommendedName>
        <fullName evidence="10">Pentraxin (PTX) domain-containing protein</fullName>
    </recommendedName>
</protein>
<evidence type="ECO:0000313" key="11">
    <source>
        <dbReference type="Ensembl" id="ENSVKKP00000009263.1"/>
    </source>
</evidence>
<dbReference type="GeneID" id="123032443"/>
<comment type="caution">
    <text evidence="9">Lacks conserved residue(s) required for the propagation of feature annotation.</text>
</comment>
<dbReference type="OMA" id="IAEVYLW"/>
<keyword evidence="4" id="KW-0479">Metal-binding</keyword>
<comment type="subcellular location">
    <subcellularLocation>
        <location evidence="2">Secreted</location>
    </subcellularLocation>
</comment>
<dbReference type="Pfam" id="PF00354">
    <property type="entry name" value="Pentaxin"/>
    <property type="match status" value="1"/>
</dbReference>
<dbReference type="GO" id="GO:0045087">
    <property type="term" value="P:innate immune response"/>
    <property type="evidence" value="ECO:0007669"/>
    <property type="project" value="TreeGrafter"/>
</dbReference>
<dbReference type="GO" id="GO:0046872">
    <property type="term" value="F:metal ion binding"/>
    <property type="evidence" value="ECO:0007669"/>
    <property type="project" value="UniProtKB-KW"/>
</dbReference>
<dbReference type="InterPro" id="IPR051005">
    <property type="entry name" value="Pentraxin_domain"/>
</dbReference>
<evidence type="ECO:0000256" key="4">
    <source>
        <dbReference type="ARBA" id="ARBA00022723"/>
    </source>
</evidence>
<dbReference type="Ensembl" id="ENSVKKT00000009496.1">
    <property type="protein sequence ID" value="ENSVKKP00000009263.1"/>
    <property type="gene ID" value="ENSVKKG00000006562.1"/>
</dbReference>
<evidence type="ECO:0000256" key="2">
    <source>
        <dbReference type="ARBA" id="ARBA00004613"/>
    </source>
</evidence>
<evidence type="ECO:0000313" key="12">
    <source>
        <dbReference type="Proteomes" id="UP000694545"/>
    </source>
</evidence>
<dbReference type="FunFam" id="2.60.120.200:FF:000070">
    <property type="entry name" value="Serum amyloid P-component"/>
    <property type="match status" value="1"/>
</dbReference>
<comment type="cofactor">
    <cofactor evidence="1">
        <name>Ca(2+)</name>
        <dbReference type="ChEBI" id="CHEBI:29108"/>
    </cofactor>
</comment>
<keyword evidence="12" id="KW-1185">Reference proteome</keyword>